<dbReference type="GO" id="GO:0000045">
    <property type="term" value="P:autophagosome assembly"/>
    <property type="evidence" value="ECO:0007669"/>
    <property type="project" value="InterPro"/>
</dbReference>
<feature type="coiled-coil region" evidence="5">
    <location>
        <begin position="31"/>
        <end position="143"/>
    </location>
</feature>
<dbReference type="Gene3D" id="2.130.10.10">
    <property type="entry name" value="YVTN repeat-like/Quinoprotein amine dehydrogenase"/>
    <property type="match status" value="3"/>
</dbReference>
<dbReference type="EMBL" id="QEAN01000477">
    <property type="protein sequence ID" value="TPX35197.1"/>
    <property type="molecule type" value="Genomic_DNA"/>
</dbReference>
<accession>A0A507C247</accession>
<gene>
    <name evidence="8" type="ORF">SeLEV6574_g06327</name>
    <name evidence="7" type="ORF">SeMB42_g07202</name>
</gene>
<evidence type="ECO:0000259" key="6">
    <source>
        <dbReference type="Pfam" id="PF08614"/>
    </source>
</evidence>
<evidence type="ECO:0000313" key="9">
    <source>
        <dbReference type="Proteomes" id="UP000317494"/>
    </source>
</evidence>
<name>A0A507C247_9FUNG</name>
<evidence type="ECO:0000256" key="5">
    <source>
        <dbReference type="SAM" id="Coils"/>
    </source>
</evidence>
<feature type="repeat" description="WD" evidence="4">
    <location>
        <begin position="517"/>
        <end position="550"/>
    </location>
</feature>
<feature type="repeat" description="WD" evidence="4">
    <location>
        <begin position="303"/>
        <end position="344"/>
    </location>
</feature>
<dbReference type="InterPro" id="IPR015943">
    <property type="entry name" value="WD40/YVTN_repeat-like_dom_sf"/>
</dbReference>
<dbReference type="GO" id="GO:0043495">
    <property type="term" value="F:protein-membrane adaptor activity"/>
    <property type="evidence" value="ECO:0007669"/>
    <property type="project" value="TreeGrafter"/>
</dbReference>
<feature type="repeat" description="WD" evidence="4">
    <location>
        <begin position="345"/>
        <end position="385"/>
    </location>
</feature>
<dbReference type="GO" id="GO:0034274">
    <property type="term" value="C:Atg12-Atg5-Atg16 complex"/>
    <property type="evidence" value="ECO:0007669"/>
    <property type="project" value="TreeGrafter"/>
</dbReference>
<reference evidence="9 10" key="1">
    <citation type="journal article" date="2019" name="Sci. Rep.">
        <title>Comparative genomics of chytrid fungi reveal insights into the obligate biotrophic and pathogenic lifestyle of Synchytrium endobioticum.</title>
        <authorList>
            <person name="van de Vossenberg B.T.L.H."/>
            <person name="Warris S."/>
            <person name="Nguyen H.D.T."/>
            <person name="van Gent-Pelzer M.P.E."/>
            <person name="Joly D.L."/>
            <person name="van de Geest H.C."/>
            <person name="Bonants P.J.M."/>
            <person name="Smith D.S."/>
            <person name="Levesque C.A."/>
            <person name="van der Lee T.A.J."/>
        </authorList>
    </citation>
    <scope>NUCLEOTIDE SEQUENCE [LARGE SCALE GENOMIC DNA]</scope>
    <source>
        <strain evidence="8 10">LEV6574</strain>
        <strain evidence="7 9">MB42</strain>
    </source>
</reference>
<evidence type="ECO:0000256" key="1">
    <source>
        <dbReference type="ARBA" id="ARBA00005331"/>
    </source>
</evidence>
<dbReference type="InterPro" id="IPR036322">
    <property type="entry name" value="WD40_repeat_dom_sf"/>
</dbReference>
<dbReference type="Proteomes" id="UP000320475">
    <property type="component" value="Unassembled WGS sequence"/>
</dbReference>
<dbReference type="Pfam" id="PF08614">
    <property type="entry name" value="ATG16"/>
    <property type="match status" value="1"/>
</dbReference>
<keyword evidence="2 4" id="KW-0853">WD repeat</keyword>
<dbReference type="PROSITE" id="PS50082">
    <property type="entry name" value="WD_REPEATS_2"/>
    <property type="match status" value="7"/>
</dbReference>
<comment type="caution">
    <text evidence="7">The sequence shown here is derived from an EMBL/GenBank/DDBJ whole genome shotgun (WGS) entry which is preliminary data.</text>
</comment>
<dbReference type="GO" id="GO:0034045">
    <property type="term" value="C:phagophore assembly site membrane"/>
    <property type="evidence" value="ECO:0007669"/>
    <property type="project" value="TreeGrafter"/>
</dbReference>
<protein>
    <recommendedName>
        <fullName evidence="6">Autophagy-related protein 16 domain-containing protein</fullName>
    </recommendedName>
</protein>
<dbReference type="PROSITE" id="PS50294">
    <property type="entry name" value="WD_REPEATS_REGION"/>
    <property type="match status" value="4"/>
</dbReference>
<comment type="similarity">
    <text evidence="1">Belongs to the ATG16 family.</text>
</comment>
<dbReference type="OrthoDB" id="538223at2759"/>
<dbReference type="AlphaFoldDB" id="A0A507C247"/>
<dbReference type="SUPFAM" id="SSF50978">
    <property type="entry name" value="WD40 repeat-like"/>
    <property type="match status" value="1"/>
</dbReference>
<evidence type="ECO:0000256" key="3">
    <source>
        <dbReference type="ARBA" id="ARBA00022737"/>
    </source>
</evidence>
<feature type="repeat" description="WD" evidence="4">
    <location>
        <begin position="429"/>
        <end position="470"/>
    </location>
</feature>
<feature type="repeat" description="WD" evidence="4">
    <location>
        <begin position="401"/>
        <end position="427"/>
    </location>
</feature>
<dbReference type="PRINTS" id="PR00320">
    <property type="entry name" value="GPROTEINBRPT"/>
</dbReference>
<feature type="repeat" description="WD" evidence="4">
    <location>
        <begin position="487"/>
        <end position="516"/>
    </location>
</feature>
<dbReference type="Pfam" id="PF00400">
    <property type="entry name" value="WD40"/>
    <property type="match status" value="7"/>
</dbReference>
<dbReference type="SMART" id="SM00320">
    <property type="entry name" value="WD40"/>
    <property type="match status" value="7"/>
</dbReference>
<keyword evidence="3" id="KW-0677">Repeat</keyword>
<feature type="domain" description="Autophagy-related protein 16" evidence="6">
    <location>
        <begin position="8"/>
        <end position="212"/>
    </location>
</feature>
<proteinExistence type="inferred from homology"/>
<dbReference type="PROSITE" id="PS00678">
    <property type="entry name" value="WD_REPEATS_1"/>
    <property type="match status" value="3"/>
</dbReference>
<dbReference type="InterPro" id="IPR019775">
    <property type="entry name" value="WD40_repeat_CS"/>
</dbReference>
<dbReference type="STRING" id="286115.A0A507C247"/>
<evidence type="ECO:0000256" key="4">
    <source>
        <dbReference type="PROSITE-ProRule" id="PRU00221"/>
    </source>
</evidence>
<dbReference type="InterPro" id="IPR020472">
    <property type="entry name" value="WD40_PAC1"/>
</dbReference>
<dbReference type="CDD" id="cd22887">
    <property type="entry name" value="Atg16_CCD"/>
    <property type="match status" value="1"/>
</dbReference>
<keyword evidence="5" id="KW-0175">Coiled coil</keyword>
<feature type="repeat" description="WD" evidence="4">
    <location>
        <begin position="261"/>
        <end position="302"/>
    </location>
</feature>
<dbReference type="Proteomes" id="UP000317494">
    <property type="component" value="Unassembled WGS sequence"/>
</dbReference>
<dbReference type="PANTHER" id="PTHR19878:SF8">
    <property type="entry name" value="AUTOPHAGY-RELATED 16, ISOFORM F"/>
    <property type="match status" value="1"/>
</dbReference>
<dbReference type="VEuPathDB" id="FungiDB:SeMB42_g07202"/>
<dbReference type="InterPro" id="IPR013923">
    <property type="entry name" value="Autophagy-rel_prot_16_dom"/>
</dbReference>
<evidence type="ECO:0000313" key="8">
    <source>
        <dbReference type="EMBL" id="TPX40943.1"/>
    </source>
</evidence>
<evidence type="ECO:0000256" key="2">
    <source>
        <dbReference type="ARBA" id="ARBA00022574"/>
    </source>
</evidence>
<evidence type="ECO:0000313" key="7">
    <source>
        <dbReference type="EMBL" id="TPX35197.1"/>
    </source>
</evidence>
<organism evidence="7 9">
    <name type="scientific">Synchytrium endobioticum</name>
    <dbReference type="NCBI Taxonomy" id="286115"/>
    <lineage>
        <taxon>Eukaryota</taxon>
        <taxon>Fungi</taxon>
        <taxon>Fungi incertae sedis</taxon>
        <taxon>Chytridiomycota</taxon>
        <taxon>Chytridiomycota incertae sedis</taxon>
        <taxon>Chytridiomycetes</taxon>
        <taxon>Synchytriales</taxon>
        <taxon>Synchytriaceae</taxon>
        <taxon>Synchytrium</taxon>
    </lineage>
</organism>
<evidence type="ECO:0000313" key="10">
    <source>
        <dbReference type="Proteomes" id="UP000320475"/>
    </source>
</evidence>
<dbReference type="InterPro" id="IPR001680">
    <property type="entry name" value="WD40_rpt"/>
</dbReference>
<dbReference type="InterPro" id="IPR045160">
    <property type="entry name" value="ATG16"/>
</dbReference>
<dbReference type="GO" id="GO:0000421">
    <property type="term" value="C:autophagosome membrane"/>
    <property type="evidence" value="ECO:0007669"/>
    <property type="project" value="TreeGrafter"/>
</dbReference>
<dbReference type="CDD" id="cd00200">
    <property type="entry name" value="WD40"/>
    <property type="match status" value="1"/>
</dbReference>
<keyword evidence="9" id="KW-1185">Reference proteome</keyword>
<dbReference type="EMBL" id="QEAM01000350">
    <property type="protein sequence ID" value="TPX40943.1"/>
    <property type="molecule type" value="Genomic_DNA"/>
</dbReference>
<sequence length="550" mass="61236">MIEPWRNQLVASLKERDARERDAFEPVFASYSDLARRAHAATKRLEELEKLVATLRTELAEAVRVNESAKAFGSPEAQKRLQDLASQVASFKEEKAELYKTQSQNAQRLLELLDTAKKQEDVIRNLSAANQKLSSRVDNLTLNRTDNLRLVKEKDNVIQIIRDELAALHLELVQKDQQTIESTHRIKTLEMENASLVTRYMELKSEQAAKMNEANEFVETALKTKMAVSSQSSASDIGKELSDKINSNVRVRLPNAVAKRVTAHDADINSITVSPDGSMIATGSSDKKILVFDAKTGSTKLTLSGSLQSVMCVGFSKASDLVLGTSNDHTVKIWALNTNRLKHTLTGHIGKVFAARFADSSRVVSGSHDRTIKLWDLTRGYCTKTIFTLSSCNDLTLMDDDGSMIVSGHLDNNIRVWDSRSTNLIHEITGLHFGQVTGVEVSPNRNCLLSTSRDNTLKLIDLRNYETVMTFTHENFKTGMNWAKSCFGPTGTYICSGSLDGTVFIWDADTGRVERTLREHRSAVCGTSWSPLGDSTIYTAEKDKTLLIWK</sequence>
<dbReference type="PANTHER" id="PTHR19878">
    <property type="entry name" value="AUTOPHAGY PROTEIN 16-LIKE"/>
    <property type="match status" value="1"/>
</dbReference>